<gene>
    <name evidence="2" type="ORF">BJ983_002897</name>
</gene>
<proteinExistence type="predicted"/>
<name>A0A7Y9DWN0_9PSEU</name>
<accession>A0A7Y9DWN0</accession>
<protein>
    <submittedName>
        <fullName evidence="2">Uncharacterized protein</fullName>
    </submittedName>
</protein>
<dbReference type="AlphaFoldDB" id="A0A7Y9DWN0"/>
<feature type="region of interest" description="Disordered" evidence="1">
    <location>
        <begin position="82"/>
        <end position="104"/>
    </location>
</feature>
<sequence>MTETDPQPGAGTRITDAEIADFVGRDARRQRRRARLGVLRLLAARYLYVPWRCEVCGCLVSARRLGRHAKWHHWQAMTAWVAGGGRGPKPKRAPLPPRFLGRSS</sequence>
<organism evidence="2 3">
    <name type="scientific">Actinomycetospora corticicola</name>
    <dbReference type="NCBI Taxonomy" id="663602"/>
    <lineage>
        <taxon>Bacteria</taxon>
        <taxon>Bacillati</taxon>
        <taxon>Actinomycetota</taxon>
        <taxon>Actinomycetes</taxon>
        <taxon>Pseudonocardiales</taxon>
        <taxon>Pseudonocardiaceae</taxon>
        <taxon>Actinomycetospora</taxon>
    </lineage>
</organism>
<dbReference type="RefSeq" id="WP_179794421.1">
    <property type="nucleotide sequence ID" value="NZ_BAABHP010000021.1"/>
</dbReference>
<dbReference type="Proteomes" id="UP000535890">
    <property type="component" value="Unassembled WGS sequence"/>
</dbReference>
<reference evidence="2 3" key="1">
    <citation type="submission" date="2020-07" db="EMBL/GenBank/DDBJ databases">
        <title>Sequencing the genomes of 1000 actinobacteria strains.</title>
        <authorList>
            <person name="Klenk H.-P."/>
        </authorList>
    </citation>
    <scope>NUCLEOTIDE SEQUENCE [LARGE SCALE GENOMIC DNA]</scope>
    <source>
        <strain evidence="2 3">DSM 45772</strain>
    </source>
</reference>
<keyword evidence="3" id="KW-1185">Reference proteome</keyword>
<dbReference type="EMBL" id="JACCBN010000001">
    <property type="protein sequence ID" value="NYD36795.1"/>
    <property type="molecule type" value="Genomic_DNA"/>
</dbReference>
<comment type="caution">
    <text evidence="2">The sequence shown here is derived from an EMBL/GenBank/DDBJ whole genome shotgun (WGS) entry which is preliminary data.</text>
</comment>
<evidence type="ECO:0000313" key="3">
    <source>
        <dbReference type="Proteomes" id="UP000535890"/>
    </source>
</evidence>
<evidence type="ECO:0000313" key="2">
    <source>
        <dbReference type="EMBL" id="NYD36795.1"/>
    </source>
</evidence>
<evidence type="ECO:0000256" key="1">
    <source>
        <dbReference type="SAM" id="MobiDB-lite"/>
    </source>
</evidence>